<keyword evidence="4 6" id="KW-1133">Transmembrane helix</keyword>
<dbReference type="GO" id="GO:0016020">
    <property type="term" value="C:membrane"/>
    <property type="evidence" value="ECO:0007669"/>
    <property type="project" value="UniProtKB-SubCell"/>
</dbReference>
<evidence type="ECO:0000256" key="3">
    <source>
        <dbReference type="ARBA" id="ARBA00022692"/>
    </source>
</evidence>
<evidence type="ECO:0000256" key="4">
    <source>
        <dbReference type="ARBA" id="ARBA00022989"/>
    </source>
</evidence>
<evidence type="ECO:0000256" key="5">
    <source>
        <dbReference type="ARBA" id="ARBA00023136"/>
    </source>
</evidence>
<comment type="subcellular location">
    <subcellularLocation>
        <location evidence="1">Membrane</location>
        <topology evidence="1">Multi-pass membrane protein</topology>
    </subcellularLocation>
</comment>
<feature type="transmembrane region" description="Helical" evidence="6">
    <location>
        <begin position="152"/>
        <end position="174"/>
    </location>
</feature>
<dbReference type="InterPro" id="IPR002549">
    <property type="entry name" value="AI-2E-like"/>
</dbReference>
<comment type="similarity">
    <text evidence="2">Belongs to the autoinducer-2 exporter (AI-2E) (TC 2.A.86) family.</text>
</comment>
<evidence type="ECO:0000256" key="6">
    <source>
        <dbReference type="SAM" id="Phobius"/>
    </source>
</evidence>
<gene>
    <name evidence="7" type="ORF">A3B04_02145</name>
</gene>
<feature type="transmembrane region" description="Helical" evidence="6">
    <location>
        <begin position="15"/>
        <end position="31"/>
    </location>
</feature>
<protein>
    <recommendedName>
        <fullName evidence="9">AI-2E family transporter</fullName>
    </recommendedName>
</protein>
<accession>A0A1G2FV06</accession>
<dbReference type="EMBL" id="MHNF01000006">
    <property type="protein sequence ID" value="OGZ41914.1"/>
    <property type="molecule type" value="Genomic_DNA"/>
</dbReference>
<sequence>MLCYNKTMDSQKPRINFLLVLLTGVFILSFFIFRPFIYALALALIFAVVFYPLNQKLLRLFHVPGLASLLTTFIFILFILIPFVLLGTQIFKEAQQLYSIMINGEKEVILNLFGEATNKIRQFLPGANEISFNPSQYLKQGATWLIQNLGAIFSNFAGALLNFFIFIVAFYYLLKDGQKLKKIIIDISPLTDIEKDTIIGKLKLSISSVIKGNLAISVIQGILTSVGLTIFGVPNAILWGMIAAITSLIPGVGTSLVILPAILYLFLNGQIFQAAGLIVWGITVVGLIDNFLGPRLVGHGMKLHPLLVILAVLGGAAFFGPIGFLLGPLALSLFLTLFDIYFYLAKQSAT</sequence>
<evidence type="ECO:0008006" key="9">
    <source>
        <dbReference type="Google" id="ProtNLM"/>
    </source>
</evidence>
<feature type="transmembrane region" description="Helical" evidence="6">
    <location>
        <begin position="305"/>
        <end position="338"/>
    </location>
</feature>
<feature type="transmembrane region" description="Helical" evidence="6">
    <location>
        <begin position="66"/>
        <end position="91"/>
    </location>
</feature>
<feature type="transmembrane region" description="Helical" evidence="6">
    <location>
        <begin position="237"/>
        <end position="267"/>
    </location>
</feature>
<dbReference type="PANTHER" id="PTHR21716:SF4">
    <property type="entry name" value="TRANSMEMBRANE PROTEIN 245"/>
    <property type="match status" value="1"/>
</dbReference>
<comment type="caution">
    <text evidence="7">The sequence shown here is derived from an EMBL/GenBank/DDBJ whole genome shotgun (WGS) entry which is preliminary data.</text>
</comment>
<feature type="transmembrane region" description="Helical" evidence="6">
    <location>
        <begin position="212"/>
        <end position="231"/>
    </location>
</feature>
<evidence type="ECO:0000313" key="8">
    <source>
        <dbReference type="Proteomes" id="UP000177126"/>
    </source>
</evidence>
<feature type="transmembrane region" description="Helical" evidence="6">
    <location>
        <begin position="274"/>
        <end position="293"/>
    </location>
</feature>
<reference evidence="7 8" key="1">
    <citation type="journal article" date="2016" name="Nat. Commun.">
        <title>Thousands of microbial genomes shed light on interconnected biogeochemical processes in an aquifer system.</title>
        <authorList>
            <person name="Anantharaman K."/>
            <person name="Brown C.T."/>
            <person name="Hug L.A."/>
            <person name="Sharon I."/>
            <person name="Castelle C.J."/>
            <person name="Probst A.J."/>
            <person name="Thomas B.C."/>
            <person name="Singh A."/>
            <person name="Wilkins M.J."/>
            <person name="Karaoz U."/>
            <person name="Brodie E.L."/>
            <person name="Williams K.H."/>
            <person name="Hubbard S.S."/>
            <person name="Banfield J.F."/>
        </authorList>
    </citation>
    <scope>NUCLEOTIDE SEQUENCE [LARGE SCALE GENOMIC DNA]</scope>
</reference>
<dbReference type="Proteomes" id="UP000177126">
    <property type="component" value="Unassembled WGS sequence"/>
</dbReference>
<dbReference type="Pfam" id="PF01594">
    <property type="entry name" value="AI-2E_transport"/>
    <property type="match status" value="1"/>
</dbReference>
<dbReference type="PANTHER" id="PTHR21716">
    <property type="entry name" value="TRANSMEMBRANE PROTEIN"/>
    <property type="match status" value="1"/>
</dbReference>
<dbReference type="AlphaFoldDB" id="A0A1G2FV06"/>
<keyword evidence="5 6" id="KW-0472">Membrane</keyword>
<evidence type="ECO:0000256" key="2">
    <source>
        <dbReference type="ARBA" id="ARBA00009773"/>
    </source>
</evidence>
<evidence type="ECO:0000256" key="1">
    <source>
        <dbReference type="ARBA" id="ARBA00004141"/>
    </source>
</evidence>
<organism evidence="7 8">
    <name type="scientific">Candidatus Portnoybacteria bacterium RIFCSPLOWO2_02_FULL_39_11</name>
    <dbReference type="NCBI Taxonomy" id="1802001"/>
    <lineage>
        <taxon>Bacteria</taxon>
        <taxon>Candidatus Portnoyibacteriota</taxon>
    </lineage>
</organism>
<proteinExistence type="inferred from homology"/>
<evidence type="ECO:0000313" key="7">
    <source>
        <dbReference type="EMBL" id="OGZ41914.1"/>
    </source>
</evidence>
<feature type="transmembrane region" description="Helical" evidence="6">
    <location>
        <begin position="37"/>
        <end position="54"/>
    </location>
</feature>
<name>A0A1G2FV06_9BACT</name>
<keyword evidence="3 6" id="KW-0812">Transmembrane</keyword>